<dbReference type="GO" id="GO:0005886">
    <property type="term" value="C:plasma membrane"/>
    <property type="evidence" value="ECO:0007669"/>
    <property type="project" value="UniProtKB-SubCell"/>
</dbReference>
<evidence type="ECO:0000256" key="4">
    <source>
        <dbReference type="ARBA" id="ARBA00022475"/>
    </source>
</evidence>
<dbReference type="AlphaFoldDB" id="A0A645BR52"/>
<comment type="subcellular location">
    <subcellularLocation>
        <location evidence="1">Cell membrane</location>
        <topology evidence="1">Multi-pass membrane protein</topology>
    </subcellularLocation>
</comment>
<dbReference type="InterPro" id="IPR048279">
    <property type="entry name" value="MdtK-like"/>
</dbReference>
<keyword evidence="5 10" id="KW-0812">Transmembrane</keyword>
<feature type="transmembrane region" description="Helical" evidence="10">
    <location>
        <begin position="36"/>
        <end position="57"/>
    </location>
</feature>
<evidence type="ECO:0000256" key="1">
    <source>
        <dbReference type="ARBA" id="ARBA00004651"/>
    </source>
</evidence>
<feature type="transmembrane region" description="Helical" evidence="10">
    <location>
        <begin position="338"/>
        <end position="358"/>
    </location>
</feature>
<feature type="transmembrane region" description="Helical" evidence="10">
    <location>
        <begin position="370"/>
        <end position="395"/>
    </location>
</feature>
<organism evidence="11">
    <name type="scientific">bioreactor metagenome</name>
    <dbReference type="NCBI Taxonomy" id="1076179"/>
    <lineage>
        <taxon>unclassified sequences</taxon>
        <taxon>metagenomes</taxon>
        <taxon>ecological metagenomes</taxon>
    </lineage>
</organism>
<evidence type="ECO:0000256" key="2">
    <source>
        <dbReference type="ARBA" id="ARBA00022448"/>
    </source>
</evidence>
<dbReference type="InterPro" id="IPR050222">
    <property type="entry name" value="MATE_MdtK"/>
</dbReference>
<dbReference type="CDD" id="cd13137">
    <property type="entry name" value="MATE_NorM_like"/>
    <property type="match status" value="1"/>
</dbReference>
<feature type="transmembrane region" description="Helical" evidence="10">
    <location>
        <begin position="77"/>
        <end position="96"/>
    </location>
</feature>
<keyword evidence="7" id="KW-0406">Ion transport</keyword>
<comment type="caution">
    <text evidence="11">The sequence shown here is derived from an EMBL/GenBank/DDBJ whole genome shotgun (WGS) entry which is preliminary data.</text>
</comment>
<keyword evidence="3" id="KW-0050">Antiport</keyword>
<gene>
    <name evidence="11" type="primary">yeeO_26</name>
    <name evidence="11" type="ORF">SDC9_114709</name>
</gene>
<sequence length="467" mass="51405">MNFILKLFRWQSMIKADEVVGVIPNNKKIYKKTFDIAWPSALESVFIALIGAVDMMMVGFLGKEAISAVGIATQPKFIVLAPIMALNVGVTVLVSRRKGEDKQADANGYLRTAVVISLAASFILTLSGWLFARPFLLFAGASLDYIELGVSYFRIVMVGTFFYAIGLTLTAAQRGAGNTRISMYTNLAANLVNLVFNALLINGLFFFPRLEVVGAAIATAIGNFVSFGMAVYSVSHKQRYLYLNPRESWRLKPQYLKDIWNISSSSFVEQVFLRVGFFMYAKAVATLGTIAFAAHQICMNIMTISFAFGDGLQIANTSLVGQSLGARRPDMAKIYTKVAQRLGMILAFCLGLSCFIFRDQILSLFTSDPAVIAMGEIPMSILAVTILFQVPQVIIVGALRGAGDVKFVALLMLVSVTIIRPGLAWLLCYPLEFGLLGAWIALFFDQITRNSISVLRFRKGEWSRIVI</sequence>
<proteinExistence type="predicted"/>
<dbReference type="InterPro" id="IPR002528">
    <property type="entry name" value="MATE_fam"/>
</dbReference>
<feature type="transmembrane region" description="Helical" evidence="10">
    <location>
        <begin position="184"/>
        <end position="207"/>
    </location>
</feature>
<keyword evidence="8 10" id="KW-0472">Membrane</keyword>
<keyword evidence="2" id="KW-0813">Transport</keyword>
<evidence type="ECO:0000256" key="10">
    <source>
        <dbReference type="SAM" id="Phobius"/>
    </source>
</evidence>
<evidence type="ECO:0000256" key="6">
    <source>
        <dbReference type="ARBA" id="ARBA00022989"/>
    </source>
</evidence>
<dbReference type="Pfam" id="PF01554">
    <property type="entry name" value="MatE"/>
    <property type="match status" value="2"/>
</dbReference>
<feature type="transmembrane region" description="Helical" evidence="10">
    <location>
        <begin position="213"/>
        <end position="234"/>
    </location>
</feature>
<evidence type="ECO:0000256" key="9">
    <source>
        <dbReference type="ARBA" id="ARBA00031636"/>
    </source>
</evidence>
<accession>A0A645BR52</accession>
<protein>
    <recommendedName>
        <fullName evidence="9">Multidrug-efflux transporter</fullName>
    </recommendedName>
</protein>
<evidence type="ECO:0000256" key="7">
    <source>
        <dbReference type="ARBA" id="ARBA00023065"/>
    </source>
</evidence>
<evidence type="ECO:0000313" key="11">
    <source>
        <dbReference type="EMBL" id="MPM67785.1"/>
    </source>
</evidence>
<dbReference type="NCBIfam" id="TIGR00797">
    <property type="entry name" value="matE"/>
    <property type="match status" value="1"/>
</dbReference>
<reference evidence="11" key="1">
    <citation type="submission" date="2019-08" db="EMBL/GenBank/DDBJ databases">
        <authorList>
            <person name="Kucharzyk K."/>
            <person name="Murdoch R.W."/>
            <person name="Higgins S."/>
            <person name="Loffler F."/>
        </authorList>
    </citation>
    <scope>NUCLEOTIDE SEQUENCE</scope>
</reference>
<dbReference type="EMBL" id="VSSQ01021891">
    <property type="protein sequence ID" value="MPM67785.1"/>
    <property type="molecule type" value="Genomic_DNA"/>
</dbReference>
<dbReference type="PANTHER" id="PTHR43298">
    <property type="entry name" value="MULTIDRUG RESISTANCE PROTEIN NORM-RELATED"/>
    <property type="match status" value="1"/>
</dbReference>
<dbReference type="GO" id="GO:0015297">
    <property type="term" value="F:antiporter activity"/>
    <property type="evidence" value="ECO:0007669"/>
    <property type="project" value="UniProtKB-KW"/>
</dbReference>
<feature type="transmembrane region" description="Helical" evidence="10">
    <location>
        <begin position="152"/>
        <end position="172"/>
    </location>
</feature>
<feature type="transmembrane region" description="Helical" evidence="10">
    <location>
        <begin position="108"/>
        <end position="132"/>
    </location>
</feature>
<evidence type="ECO:0000256" key="8">
    <source>
        <dbReference type="ARBA" id="ARBA00023136"/>
    </source>
</evidence>
<dbReference type="PIRSF" id="PIRSF006603">
    <property type="entry name" value="DinF"/>
    <property type="match status" value="1"/>
</dbReference>
<dbReference type="GO" id="GO:0006811">
    <property type="term" value="P:monoatomic ion transport"/>
    <property type="evidence" value="ECO:0007669"/>
    <property type="project" value="UniProtKB-KW"/>
</dbReference>
<dbReference type="GO" id="GO:0042910">
    <property type="term" value="F:xenobiotic transmembrane transporter activity"/>
    <property type="evidence" value="ECO:0007669"/>
    <property type="project" value="InterPro"/>
</dbReference>
<evidence type="ECO:0000256" key="5">
    <source>
        <dbReference type="ARBA" id="ARBA00022692"/>
    </source>
</evidence>
<feature type="transmembrane region" description="Helical" evidence="10">
    <location>
        <begin position="433"/>
        <end position="452"/>
    </location>
</feature>
<evidence type="ECO:0000256" key="3">
    <source>
        <dbReference type="ARBA" id="ARBA00022449"/>
    </source>
</evidence>
<dbReference type="PANTHER" id="PTHR43298:SF2">
    <property type="entry name" value="FMN_FAD EXPORTER YEEO-RELATED"/>
    <property type="match status" value="1"/>
</dbReference>
<name>A0A645BR52_9ZZZZ</name>
<keyword evidence="4" id="KW-1003">Cell membrane</keyword>
<keyword evidence="6 10" id="KW-1133">Transmembrane helix</keyword>